<comment type="caution">
    <text evidence="2">The sequence shown here is derived from an EMBL/GenBank/DDBJ whole genome shotgun (WGS) entry which is preliminary data.</text>
</comment>
<accession>A0A7J7ZJR1</accession>
<keyword evidence="1" id="KW-0812">Transmembrane</keyword>
<evidence type="ECO:0000256" key="1">
    <source>
        <dbReference type="SAM" id="Phobius"/>
    </source>
</evidence>
<keyword evidence="1" id="KW-0472">Membrane</keyword>
<sequence length="125" mass="14845">MCRRLLSSVKGIYRTVMIYGPHMKNPRIKAFSPRKKQMSLNEVISYCLNHWHWLIYSFFNKFIFSTFPCTKHPSRCYTPLGDLSGTSSCSSRFGSRTAFRFIVTVYCIQRVLFFMVILLKFHFLY</sequence>
<dbReference type="EMBL" id="JACAGB010000003">
    <property type="protein sequence ID" value="KAF6374176.1"/>
    <property type="molecule type" value="Genomic_DNA"/>
</dbReference>
<dbReference type="Proteomes" id="UP000558488">
    <property type="component" value="Unassembled WGS sequence"/>
</dbReference>
<organism evidence="2 3">
    <name type="scientific">Pipistrellus kuhlii</name>
    <name type="common">Kuhl's pipistrelle</name>
    <dbReference type="NCBI Taxonomy" id="59472"/>
    <lineage>
        <taxon>Eukaryota</taxon>
        <taxon>Metazoa</taxon>
        <taxon>Chordata</taxon>
        <taxon>Craniata</taxon>
        <taxon>Vertebrata</taxon>
        <taxon>Euteleostomi</taxon>
        <taxon>Mammalia</taxon>
        <taxon>Eutheria</taxon>
        <taxon>Laurasiatheria</taxon>
        <taxon>Chiroptera</taxon>
        <taxon>Yangochiroptera</taxon>
        <taxon>Vespertilionidae</taxon>
        <taxon>Pipistrellus</taxon>
    </lineage>
</organism>
<gene>
    <name evidence="2" type="ORF">mPipKuh1_009415</name>
</gene>
<keyword evidence="1" id="KW-1133">Transmembrane helix</keyword>
<keyword evidence="3" id="KW-1185">Reference proteome</keyword>
<dbReference type="AlphaFoldDB" id="A0A7J7ZJR1"/>
<name>A0A7J7ZJR1_PIPKU</name>
<protein>
    <submittedName>
        <fullName evidence="2">Uncharacterized protein</fullName>
    </submittedName>
</protein>
<evidence type="ECO:0000313" key="2">
    <source>
        <dbReference type="EMBL" id="KAF6374176.1"/>
    </source>
</evidence>
<evidence type="ECO:0000313" key="3">
    <source>
        <dbReference type="Proteomes" id="UP000558488"/>
    </source>
</evidence>
<proteinExistence type="predicted"/>
<feature type="transmembrane region" description="Helical" evidence="1">
    <location>
        <begin position="101"/>
        <end position="123"/>
    </location>
</feature>
<reference evidence="2 3" key="1">
    <citation type="journal article" date="2020" name="Nature">
        <title>Six reference-quality genomes reveal evolution of bat adaptations.</title>
        <authorList>
            <person name="Jebb D."/>
            <person name="Huang Z."/>
            <person name="Pippel M."/>
            <person name="Hughes G.M."/>
            <person name="Lavrichenko K."/>
            <person name="Devanna P."/>
            <person name="Winkler S."/>
            <person name="Jermiin L.S."/>
            <person name="Skirmuntt E.C."/>
            <person name="Katzourakis A."/>
            <person name="Burkitt-Gray L."/>
            <person name="Ray D.A."/>
            <person name="Sullivan K.A.M."/>
            <person name="Roscito J.G."/>
            <person name="Kirilenko B.M."/>
            <person name="Davalos L.M."/>
            <person name="Corthals A.P."/>
            <person name="Power M.L."/>
            <person name="Jones G."/>
            <person name="Ransome R.D."/>
            <person name="Dechmann D.K.N."/>
            <person name="Locatelli A.G."/>
            <person name="Puechmaille S.J."/>
            <person name="Fedrigo O."/>
            <person name="Jarvis E.D."/>
            <person name="Hiller M."/>
            <person name="Vernes S.C."/>
            <person name="Myers E.W."/>
            <person name="Teeling E.C."/>
        </authorList>
    </citation>
    <scope>NUCLEOTIDE SEQUENCE [LARGE SCALE GENOMIC DNA]</scope>
    <source>
        <strain evidence="2">MPipKuh1</strain>
        <tissue evidence="2">Flight muscle</tissue>
    </source>
</reference>